<protein>
    <submittedName>
        <fullName evidence="1">Uncharacterized protein</fullName>
    </submittedName>
</protein>
<organism evidence="1 2">
    <name type="scientific">Petrolisthes cinctipes</name>
    <name type="common">Flat porcelain crab</name>
    <dbReference type="NCBI Taxonomy" id="88211"/>
    <lineage>
        <taxon>Eukaryota</taxon>
        <taxon>Metazoa</taxon>
        <taxon>Ecdysozoa</taxon>
        <taxon>Arthropoda</taxon>
        <taxon>Crustacea</taxon>
        <taxon>Multicrustacea</taxon>
        <taxon>Malacostraca</taxon>
        <taxon>Eumalacostraca</taxon>
        <taxon>Eucarida</taxon>
        <taxon>Decapoda</taxon>
        <taxon>Pleocyemata</taxon>
        <taxon>Anomura</taxon>
        <taxon>Galatheoidea</taxon>
        <taxon>Porcellanidae</taxon>
        <taxon>Petrolisthes</taxon>
    </lineage>
</organism>
<evidence type="ECO:0000313" key="2">
    <source>
        <dbReference type="Proteomes" id="UP001286313"/>
    </source>
</evidence>
<sequence>MFVLVSEAWQVLRVHYNASWADGRTVRCRVGVGHSYPMPVSRPACLPACPVSRYNTEVSQVVVVAVVMFML</sequence>
<name>A0AAE1EMA8_PETCI</name>
<dbReference type="EMBL" id="JAWQEG010005659">
    <property type="protein sequence ID" value="KAK3857234.1"/>
    <property type="molecule type" value="Genomic_DNA"/>
</dbReference>
<dbReference type="Proteomes" id="UP001286313">
    <property type="component" value="Unassembled WGS sequence"/>
</dbReference>
<evidence type="ECO:0000313" key="1">
    <source>
        <dbReference type="EMBL" id="KAK3857234.1"/>
    </source>
</evidence>
<proteinExistence type="predicted"/>
<accession>A0AAE1EMA8</accession>
<dbReference type="AlphaFoldDB" id="A0AAE1EMA8"/>
<keyword evidence="2" id="KW-1185">Reference proteome</keyword>
<comment type="caution">
    <text evidence="1">The sequence shown here is derived from an EMBL/GenBank/DDBJ whole genome shotgun (WGS) entry which is preliminary data.</text>
</comment>
<gene>
    <name evidence="1" type="ORF">Pcinc_036505</name>
</gene>
<reference evidence="1" key="1">
    <citation type="submission" date="2023-10" db="EMBL/GenBank/DDBJ databases">
        <title>Genome assemblies of two species of porcelain crab, Petrolisthes cinctipes and Petrolisthes manimaculis (Anomura: Porcellanidae).</title>
        <authorList>
            <person name="Angst P."/>
        </authorList>
    </citation>
    <scope>NUCLEOTIDE SEQUENCE</scope>
    <source>
        <strain evidence="1">PB745_01</strain>
        <tissue evidence="1">Gill</tissue>
    </source>
</reference>